<name>A0ABW8AHI8_9ACTN</name>
<proteinExistence type="predicted"/>
<evidence type="ECO:0000313" key="1">
    <source>
        <dbReference type="EMBL" id="MFI7585821.1"/>
    </source>
</evidence>
<evidence type="ECO:0008006" key="3">
    <source>
        <dbReference type="Google" id="ProtNLM"/>
    </source>
</evidence>
<protein>
    <recommendedName>
        <fullName evidence="3">Transcriptional regulator, AbiEi antitoxin, Type IV TA system</fullName>
    </recommendedName>
</protein>
<accession>A0ABW8AHI8</accession>
<dbReference type="Proteomes" id="UP001612915">
    <property type="component" value="Unassembled WGS sequence"/>
</dbReference>
<dbReference type="RefSeq" id="WP_398274366.1">
    <property type="nucleotide sequence ID" value="NZ_JBITLV010000001.1"/>
</dbReference>
<comment type="caution">
    <text evidence="1">The sequence shown here is derived from an EMBL/GenBank/DDBJ whole genome shotgun (WGS) entry which is preliminary data.</text>
</comment>
<dbReference type="EMBL" id="JBITLV010000001">
    <property type="protein sequence ID" value="MFI7585821.1"/>
    <property type="molecule type" value="Genomic_DNA"/>
</dbReference>
<keyword evidence="2" id="KW-1185">Reference proteome</keyword>
<organism evidence="1 2">
    <name type="scientific">Spongisporangium articulatum</name>
    <dbReference type="NCBI Taxonomy" id="3362603"/>
    <lineage>
        <taxon>Bacteria</taxon>
        <taxon>Bacillati</taxon>
        <taxon>Actinomycetota</taxon>
        <taxon>Actinomycetes</taxon>
        <taxon>Kineosporiales</taxon>
        <taxon>Kineosporiaceae</taxon>
        <taxon>Spongisporangium</taxon>
    </lineage>
</organism>
<sequence>MLRPCDRALGLASDQAGAVSASQLYAVGVTAKQVRVAVRARRWRRVLPGVFVVFTGPLPDLTRVWCALLYAGAGATASHGTALWLHDGAERGTPLPRPIELSVPHERKVKAPAGVVVHRRRKLPDSWGSPPRLRVEPTVLDLAEAAHGEDAALEPVLRAIQRRLTKASRLRTELGRRGRHRWRGLLTEVLAEENDGVTTPLELRYARDVERAHRLPKAERNRPEGANGRRRYRDNRYVEFGLVVELDGEEAHPRDDAHLDRRRDNAVTVMQQGTLRYGWREVTGLRCATADEVARALQHRGWTGRAHPCGLGCRLPGTWTRLG</sequence>
<gene>
    <name evidence="1" type="ORF">ACIB24_01955</name>
</gene>
<evidence type="ECO:0000313" key="2">
    <source>
        <dbReference type="Proteomes" id="UP001612915"/>
    </source>
</evidence>
<reference evidence="1 2" key="1">
    <citation type="submission" date="2024-10" db="EMBL/GenBank/DDBJ databases">
        <title>The Natural Products Discovery Center: Release of the First 8490 Sequenced Strains for Exploring Actinobacteria Biosynthetic Diversity.</title>
        <authorList>
            <person name="Kalkreuter E."/>
            <person name="Kautsar S.A."/>
            <person name="Yang D."/>
            <person name="Bader C.D."/>
            <person name="Teijaro C.N."/>
            <person name="Fluegel L."/>
            <person name="Davis C.M."/>
            <person name="Simpson J.R."/>
            <person name="Lauterbach L."/>
            <person name="Steele A.D."/>
            <person name="Gui C."/>
            <person name="Meng S."/>
            <person name="Li G."/>
            <person name="Viehrig K."/>
            <person name="Ye F."/>
            <person name="Su P."/>
            <person name="Kiefer A.F."/>
            <person name="Nichols A."/>
            <person name="Cepeda A.J."/>
            <person name="Yan W."/>
            <person name="Fan B."/>
            <person name="Jiang Y."/>
            <person name="Adhikari A."/>
            <person name="Zheng C.-J."/>
            <person name="Schuster L."/>
            <person name="Cowan T.M."/>
            <person name="Smanski M.J."/>
            <person name="Chevrette M.G."/>
            <person name="De Carvalho L.P.S."/>
            <person name="Shen B."/>
        </authorList>
    </citation>
    <scope>NUCLEOTIDE SEQUENCE [LARGE SCALE GENOMIC DNA]</scope>
    <source>
        <strain evidence="1 2">NPDC049639</strain>
    </source>
</reference>